<keyword evidence="1" id="KW-0175">Coiled coil</keyword>
<sequence>MQLTKALLFTLSLFLYTPFLFAQWTTTGNNIYNSNTGNVGIGTTLPAGFLDVGKPADSVLASVLGRVPEGNSSGIGTYLGVRTGGTQPGSIMSFSLEHRFYGYLNSAINFYRGGATTGGFLTFSTNNGTEQMRLDPSGNLGIGTTTPAARADVAGSFIAGGTNVNSNTTKLMVRNTAGKVWAISSGENQVNETNFGIYDWSDNTTSPYLSITTGGNVLIGKVAQVNSSYMLDVAGNVRANQVTVNTTGADFVFDSSYSLPSLGSIQDYIVRNHHLPGIAPAASMREQGVNVGENQTKLLQKIEELTLYAIDADKRSSRQDAVIDRQQKLLLELQAQLKAQQVEIDRLKAQQATH</sequence>
<gene>
    <name evidence="3" type="ORF">EDB95_0957</name>
</gene>
<evidence type="ECO:0000256" key="2">
    <source>
        <dbReference type="SAM" id="SignalP"/>
    </source>
</evidence>
<reference evidence="3 4" key="1">
    <citation type="submission" date="2019-03" db="EMBL/GenBank/DDBJ databases">
        <title>Genomic Encyclopedia of Type Strains, Phase IV (KMG-IV): sequencing the most valuable type-strain genomes for metagenomic binning, comparative biology and taxonomic classification.</title>
        <authorList>
            <person name="Goeker M."/>
        </authorList>
    </citation>
    <scope>NUCLEOTIDE SEQUENCE [LARGE SCALE GENOMIC DNA]</scope>
    <source>
        <strain evidence="3 4">DSM 100059</strain>
    </source>
</reference>
<dbReference type="OrthoDB" id="9808753at2"/>
<feature type="signal peptide" evidence="2">
    <location>
        <begin position="1"/>
        <end position="22"/>
    </location>
</feature>
<evidence type="ECO:0000313" key="4">
    <source>
        <dbReference type="Proteomes" id="UP000294498"/>
    </source>
</evidence>
<feature type="chain" id="PRO_5020853105" evidence="2">
    <location>
        <begin position="23"/>
        <end position="354"/>
    </location>
</feature>
<evidence type="ECO:0000256" key="1">
    <source>
        <dbReference type="SAM" id="Coils"/>
    </source>
</evidence>
<dbReference type="AlphaFoldDB" id="A0A4R8DS28"/>
<keyword evidence="4" id="KW-1185">Reference proteome</keyword>
<organism evidence="3 4">
    <name type="scientific">Dinghuibacter silviterrae</name>
    <dbReference type="NCBI Taxonomy" id="1539049"/>
    <lineage>
        <taxon>Bacteria</taxon>
        <taxon>Pseudomonadati</taxon>
        <taxon>Bacteroidota</taxon>
        <taxon>Chitinophagia</taxon>
        <taxon>Chitinophagales</taxon>
        <taxon>Chitinophagaceae</taxon>
        <taxon>Dinghuibacter</taxon>
    </lineage>
</organism>
<dbReference type="Proteomes" id="UP000294498">
    <property type="component" value="Unassembled WGS sequence"/>
</dbReference>
<dbReference type="EMBL" id="SODV01000001">
    <property type="protein sequence ID" value="TDW99940.1"/>
    <property type="molecule type" value="Genomic_DNA"/>
</dbReference>
<evidence type="ECO:0000313" key="3">
    <source>
        <dbReference type="EMBL" id="TDW99940.1"/>
    </source>
</evidence>
<feature type="coiled-coil region" evidence="1">
    <location>
        <begin position="323"/>
        <end position="350"/>
    </location>
</feature>
<dbReference type="RefSeq" id="WP_133991072.1">
    <property type="nucleotide sequence ID" value="NZ_SODV01000001.1"/>
</dbReference>
<protein>
    <submittedName>
        <fullName evidence="3">Uncharacterized protein</fullName>
    </submittedName>
</protein>
<accession>A0A4R8DS28</accession>
<keyword evidence="2" id="KW-0732">Signal</keyword>
<comment type="caution">
    <text evidence="3">The sequence shown here is derived from an EMBL/GenBank/DDBJ whole genome shotgun (WGS) entry which is preliminary data.</text>
</comment>
<proteinExistence type="predicted"/>
<name>A0A4R8DS28_9BACT</name>